<evidence type="ECO:0000256" key="1">
    <source>
        <dbReference type="ARBA" id="ARBA00004141"/>
    </source>
</evidence>
<dbReference type="Gene3D" id="1.20.1250.20">
    <property type="entry name" value="MFS general substrate transporter like domains"/>
    <property type="match status" value="1"/>
</dbReference>
<keyword evidence="8" id="KW-1185">Reference proteome</keyword>
<evidence type="ECO:0000313" key="7">
    <source>
        <dbReference type="EMBL" id="CAH0719750.1"/>
    </source>
</evidence>
<dbReference type="InterPro" id="IPR005829">
    <property type="entry name" value="Sugar_transporter_CS"/>
</dbReference>
<dbReference type="GO" id="GO:0016020">
    <property type="term" value="C:membrane"/>
    <property type="evidence" value="ECO:0007669"/>
    <property type="project" value="UniProtKB-SubCell"/>
</dbReference>
<dbReference type="OrthoDB" id="2261376at2759"/>
<proteinExistence type="predicted"/>
<keyword evidence="3 5" id="KW-1133">Transmembrane helix</keyword>
<evidence type="ECO:0000313" key="8">
    <source>
        <dbReference type="Proteomes" id="UP000838878"/>
    </source>
</evidence>
<sequence>MTVQSIDDHNEQQFHLDGILSELGSFGKYQLLLLLLLAFRDSFLNMCNYNFVFTATEVPFRCNVSLCASTLGSFNSSWASYTMSNSSCHRPLLLLTSNSSCSRATFDRNRTVHCNDIVYENYNSIVAEFDLGCQPWKRTLIGTVHNLGLAFSFIILGIISDRYGRKVVIVGTPLIVGAAGLLKSVAIDYWLLLTLEFIETALGYGNASLVLGKFYKYF</sequence>
<keyword evidence="4 5" id="KW-0472">Membrane</keyword>
<dbReference type="SUPFAM" id="SSF103473">
    <property type="entry name" value="MFS general substrate transporter"/>
    <property type="match status" value="1"/>
</dbReference>
<dbReference type="PROSITE" id="PS50850">
    <property type="entry name" value="MFS"/>
    <property type="match status" value="1"/>
</dbReference>
<dbReference type="EMBL" id="OV170234">
    <property type="protein sequence ID" value="CAH0719750.1"/>
    <property type="molecule type" value="Genomic_DNA"/>
</dbReference>
<evidence type="ECO:0000256" key="5">
    <source>
        <dbReference type="SAM" id="Phobius"/>
    </source>
</evidence>
<accession>A0A8J9V498</accession>
<gene>
    <name evidence="7" type="ORF">BINO364_LOCUS6053</name>
</gene>
<dbReference type="InterPro" id="IPR020846">
    <property type="entry name" value="MFS_dom"/>
</dbReference>
<feature type="transmembrane region" description="Helical" evidence="5">
    <location>
        <begin position="197"/>
        <end position="215"/>
    </location>
</feature>
<dbReference type="AlphaFoldDB" id="A0A8J9V498"/>
<evidence type="ECO:0000256" key="2">
    <source>
        <dbReference type="ARBA" id="ARBA00022692"/>
    </source>
</evidence>
<feature type="transmembrane region" description="Helical" evidence="5">
    <location>
        <begin position="167"/>
        <end position="191"/>
    </location>
</feature>
<protein>
    <recommendedName>
        <fullName evidence="6">Major facilitator superfamily (MFS) profile domain-containing protein</fullName>
    </recommendedName>
</protein>
<dbReference type="Proteomes" id="UP000838878">
    <property type="component" value="Chromosome 14"/>
</dbReference>
<comment type="subcellular location">
    <subcellularLocation>
        <location evidence="1">Membrane</location>
        <topology evidence="1">Multi-pass membrane protein</topology>
    </subcellularLocation>
</comment>
<dbReference type="InterPro" id="IPR036259">
    <property type="entry name" value="MFS_trans_sf"/>
</dbReference>
<evidence type="ECO:0000256" key="3">
    <source>
        <dbReference type="ARBA" id="ARBA00022989"/>
    </source>
</evidence>
<dbReference type="GO" id="GO:0022857">
    <property type="term" value="F:transmembrane transporter activity"/>
    <property type="evidence" value="ECO:0007669"/>
    <property type="project" value="InterPro"/>
</dbReference>
<dbReference type="PROSITE" id="PS00216">
    <property type="entry name" value="SUGAR_TRANSPORT_1"/>
    <property type="match status" value="1"/>
</dbReference>
<keyword evidence="2 5" id="KW-0812">Transmembrane</keyword>
<feature type="domain" description="Major facilitator superfamily (MFS) profile" evidence="6">
    <location>
        <begin position="65"/>
        <end position="218"/>
    </location>
</feature>
<reference evidence="7" key="1">
    <citation type="submission" date="2021-12" db="EMBL/GenBank/DDBJ databases">
        <authorList>
            <person name="Martin H S."/>
        </authorList>
    </citation>
    <scope>NUCLEOTIDE SEQUENCE</scope>
</reference>
<evidence type="ECO:0000256" key="4">
    <source>
        <dbReference type="ARBA" id="ARBA00023136"/>
    </source>
</evidence>
<name>A0A8J9V498_9NEOP</name>
<organism evidence="7 8">
    <name type="scientific">Brenthis ino</name>
    <name type="common">lesser marbled fritillary</name>
    <dbReference type="NCBI Taxonomy" id="405034"/>
    <lineage>
        <taxon>Eukaryota</taxon>
        <taxon>Metazoa</taxon>
        <taxon>Ecdysozoa</taxon>
        <taxon>Arthropoda</taxon>
        <taxon>Hexapoda</taxon>
        <taxon>Insecta</taxon>
        <taxon>Pterygota</taxon>
        <taxon>Neoptera</taxon>
        <taxon>Endopterygota</taxon>
        <taxon>Lepidoptera</taxon>
        <taxon>Glossata</taxon>
        <taxon>Ditrysia</taxon>
        <taxon>Papilionoidea</taxon>
        <taxon>Nymphalidae</taxon>
        <taxon>Heliconiinae</taxon>
        <taxon>Argynnini</taxon>
        <taxon>Brenthis</taxon>
    </lineage>
</organism>
<feature type="non-terminal residue" evidence="7">
    <location>
        <position position="218"/>
    </location>
</feature>
<feature type="transmembrane region" description="Helical" evidence="5">
    <location>
        <begin position="140"/>
        <end position="160"/>
    </location>
</feature>
<evidence type="ECO:0000259" key="6">
    <source>
        <dbReference type="PROSITE" id="PS50850"/>
    </source>
</evidence>